<proteinExistence type="predicted"/>
<accession>A0A6G0LSL6</accession>
<organism evidence="1 2">
    <name type="scientific">Phytophthora fragariae</name>
    <dbReference type="NCBI Taxonomy" id="53985"/>
    <lineage>
        <taxon>Eukaryota</taxon>
        <taxon>Sar</taxon>
        <taxon>Stramenopiles</taxon>
        <taxon>Oomycota</taxon>
        <taxon>Peronosporomycetes</taxon>
        <taxon>Peronosporales</taxon>
        <taxon>Peronosporaceae</taxon>
        <taxon>Phytophthora</taxon>
    </lineage>
</organism>
<name>A0A6G0LSL6_9STRA</name>
<dbReference type="Proteomes" id="UP000488956">
    <property type="component" value="Unassembled WGS sequence"/>
</dbReference>
<gene>
    <name evidence="1" type="ORF">PF010_g3984</name>
</gene>
<comment type="caution">
    <text evidence="1">The sequence shown here is derived from an EMBL/GenBank/DDBJ whole genome shotgun (WGS) entry which is preliminary data.</text>
</comment>
<evidence type="ECO:0008006" key="3">
    <source>
        <dbReference type="Google" id="ProtNLM"/>
    </source>
</evidence>
<dbReference type="EMBL" id="QXFX01000132">
    <property type="protein sequence ID" value="KAE9130017.1"/>
    <property type="molecule type" value="Genomic_DNA"/>
</dbReference>
<evidence type="ECO:0000313" key="2">
    <source>
        <dbReference type="Proteomes" id="UP000488956"/>
    </source>
</evidence>
<sequence>MVKGRQKHTKNGRRKPRAYKLSVPMHQFRLNVVFFFEDHSMEETVDKFYKGLAGTQLRTKRTSVYLWRKRKARLVELCQSTGTATQRKVRLRERQVEKHEAAMAAAESVKMVAPAREDVAEYVAQAWDELSAYTIANGFKAVLQEGVEDEASQHQIN</sequence>
<reference evidence="1 2" key="1">
    <citation type="submission" date="2018-09" db="EMBL/GenBank/DDBJ databases">
        <title>Genomic investigation of the strawberry pathogen Phytophthora fragariae indicates pathogenicity is determined by transcriptional variation in three key races.</title>
        <authorList>
            <person name="Adams T.M."/>
            <person name="Armitage A.D."/>
            <person name="Sobczyk M.K."/>
            <person name="Bates H.J."/>
            <person name="Dunwell J.M."/>
            <person name="Nellist C.F."/>
            <person name="Harrison R.J."/>
        </authorList>
    </citation>
    <scope>NUCLEOTIDE SEQUENCE [LARGE SCALE GENOMIC DNA]</scope>
    <source>
        <strain evidence="1 2">ONT-3</strain>
    </source>
</reference>
<dbReference type="AlphaFoldDB" id="A0A6G0LSL6"/>
<evidence type="ECO:0000313" key="1">
    <source>
        <dbReference type="EMBL" id="KAE9130017.1"/>
    </source>
</evidence>
<protein>
    <recommendedName>
        <fullName evidence="3">DDE-1 domain-containing protein</fullName>
    </recommendedName>
</protein>